<evidence type="ECO:0000313" key="3">
    <source>
        <dbReference type="Proteomes" id="UP000250572"/>
    </source>
</evidence>
<keyword evidence="3" id="KW-1185">Reference proteome</keyword>
<gene>
    <name evidence="2" type="ORF">CCH79_00017534</name>
</gene>
<protein>
    <submittedName>
        <fullName evidence="2">Uncharacterized protein</fullName>
    </submittedName>
</protein>
<name>A0A315VXC6_GAMAF</name>
<dbReference type="EMBL" id="NHOQ01000961">
    <property type="protein sequence ID" value="PWA27980.1"/>
    <property type="molecule type" value="Genomic_DNA"/>
</dbReference>
<accession>A0A315VXC6</accession>
<feature type="non-terminal residue" evidence="2">
    <location>
        <position position="1"/>
    </location>
</feature>
<feature type="non-terminal residue" evidence="2">
    <location>
        <position position="454"/>
    </location>
</feature>
<dbReference type="Proteomes" id="UP000250572">
    <property type="component" value="Unassembled WGS sequence"/>
</dbReference>
<evidence type="ECO:0000256" key="1">
    <source>
        <dbReference type="SAM" id="MobiDB-lite"/>
    </source>
</evidence>
<feature type="compositionally biased region" description="Polar residues" evidence="1">
    <location>
        <begin position="397"/>
        <end position="407"/>
    </location>
</feature>
<feature type="region of interest" description="Disordered" evidence="1">
    <location>
        <begin position="364"/>
        <end position="407"/>
    </location>
</feature>
<proteinExistence type="predicted"/>
<organism evidence="2 3">
    <name type="scientific">Gambusia affinis</name>
    <name type="common">Western mosquitofish</name>
    <name type="synonym">Heterandria affinis</name>
    <dbReference type="NCBI Taxonomy" id="33528"/>
    <lineage>
        <taxon>Eukaryota</taxon>
        <taxon>Metazoa</taxon>
        <taxon>Chordata</taxon>
        <taxon>Craniata</taxon>
        <taxon>Vertebrata</taxon>
        <taxon>Euteleostomi</taxon>
        <taxon>Actinopterygii</taxon>
        <taxon>Neopterygii</taxon>
        <taxon>Teleostei</taxon>
        <taxon>Neoteleostei</taxon>
        <taxon>Acanthomorphata</taxon>
        <taxon>Ovalentaria</taxon>
        <taxon>Atherinomorphae</taxon>
        <taxon>Cyprinodontiformes</taxon>
        <taxon>Poeciliidae</taxon>
        <taxon>Poeciliinae</taxon>
        <taxon>Gambusia</taxon>
    </lineage>
</organism>
<dbReference type="AlphaFoldDB" id="A0A315VXC6"/>
<evidence type="ECO:0000313" key="2">
    <source>
        <dbReference type="EMBL" id="PWA27980.1"/>
    </source>
</evidence>
<sequence>QFSPHSLFLHLFASKSSGEASRALEYVRVPDSQWILIAEPQRLSCLLCPVLQLMNAGLRLINPLCQALYLSGNTVQLTVELMSQMIAVQNEPICVNTAGSVSILVVTFYDTDHKHRYDLLKSYKGMTALGRPAEWRCSKLCLGVLLRAACMLRDTHMPTHQAVPSLGRSFDRGLEKESESVRRHFLFPMRKPGDGPVLKRLPLPTSSTRCRLGAEPLEKRVVEPGDTPKRRADTSLPECLFTLVTNRSRVRPSAHLPKIIASFVCSFSSGLPGFLRSFLEKKSSVDRLFRTTTSRQLAPHSVCLTCPPSNGSLPLHAALDLSLLPRELPSAPKESAHMGKKAAGEYVITLFQYAAHLAEGNECRAQETVQSPRESPSPPELTASCSESLSLPDLLTGSPQPSADTATPSVACLSRSLSLSSSNPEIRMISRGTTIGSSSDLLCSTEFKSSAAVR</sequence>
<reference evidence="2 3" key="1">
    <citation type="journal article" date="2018" name="G3 (Bethesda)">
        <title>A High-Quality Reference Genome for the Invasive Mosquitofish Gambusia affinis Using a Chicago Library.</title>
        <authorList>
            <person name="Hoffberg S.L."/>
            <person name="Troendle N.J."/>
            <person name="Glenn T.C."/>
            <person name="Mahmud O."/>
            <person name="Louha S."/>
            <person name="Chalopin D."/>
            <person name="Bennetzen J.L."/>
            <person name="Mauricio R."/>
        </authorList>
    </citation>
    <scope>NUCLEOTIDE SEQUENCE [LARGE SCALE GENOMIC DNA]</scope>
    <source>
        <strain evidence="2">NE01/NJP1002.9</strain>
        <tissue evidence="2">Muscle</tissue>
    </source>
</reference>
<comment type="caution">
    <text evidence="2">The sequence shown here is derived from an EMBL/GenBank/DDBJ whole genome shotgun (WGS) entry which is preliminary data.</text>
</comment>